<name>A0A2A2J5D1_9BILA</name>
<evidence type="ECO:0000313" key="3">
    <source>
        <dbReference type="Proteomes" id="UP000218231"/>
    </source>
</evidence>
<dbReference type="OrthoDB" id="5863471at2759"/>
<keyword evidence="1" id="KW-0732">Signal</keyword>
<sequence length="256" mass="27936">MIRCTHFASALAFLPFIAIFNLSYAKEATSTTTVAAPVTYGYVNATQCKCVDIEKCGDEMEAKTAECKDKEECTNHLSKIGDVKKILTCLDADHSLMLKLEECAKKKVNGELGCTNSDNPINITVPLIPVLEAPARFRRDAEEDEAQQVDSSDEVFIIMGIILQAPQLASPPELSQYLACVDSCVMSDMDIIPGRRKKRSPVNCAFKLKCALAPPSESIQAAYSECEKELSIEPTSRLAESCNCLHNAGVTSLKCD</sequence>
<feature type="signal peptide" evidence="1">
    <location>
        <begin position="1"/>
        <end position="25"/>
    </location>
</feature>
<evidence type="ECO:0000313" key="2">
    <source>
        <dbReference type="EMBL" id="PAV56990.1"/>
    </source>
</evidence>
<dbReference type="PANTHER" id="PTHR34401:SF7">
    <property type="entry name" value="EXTRACELLULAR MEMBRANE PROTEIN, CFEM DOMAIN PROTEIN"/>
    <property type="match status" value="1"/>
</dbReference>
<proteinExistence type="predicted"/>
<accession>A0A2A2J5D1</accession>
<gene>
    <name evidence="2" type="ORF">WR25_05173</name>
</gene>
<evidence type="ECO:0008006" key="4">
    <source>
        <dbReference type="Google" id="ProtNLM"/>
    </source>
</evidence>
<dbReference type="Proteomes" id="UP000218231">
    <property type="component" value="Unassembled WGS sequence"/>
</dbReference>
<dbReference type="PANTHER" id="PTHR34401">
    <property type="entry name" value="PROTEIN CBG12388-RELATED"/>
    <property type="match status" value="1"/>
</dbReference>
<comment type="caution">
    <text evidence="2">The sequence shown here is derived from an EMBL/GenBank/DDBJ whole genome shotgun (WGS) entry which is preliminary data.</text>
</comment>
<dbReference type="AlphaFoldDB" id="A0A2A2J5D1"/>
<keyword evidence="3" id="KW-1185">Reference proteome</keyword>
<reference evidence="2 3" key="1">
    <citation type="journal article" date="2017" name="Curr. Biol.">
        <title>Genome architecture and evolution of a unichromosomal asexual nematode.</title>
        <authorList>
            <person name="Fradin H."/>
            <person name="Zegar C."/>
            <person name="Gutwein M."/>
            <person name="Lucas J."/>
            <person name="Kovtun M."/>
            <person name="Corcoran D."/>
            <person name="Baugh L.R."/>
            <person name="Kiontke K."/>
            <person name="Gunsalus K."/>
            <person name="Fitch D.H."/>
            <person name="Piano F."/>
        </authorList>
    </citation>
    <scope>NUCLEOTIDE SEQUENCE [LARGE SCALE GENOMIC DNA]</scope>
    <source>
        <strain evidence="2">PF1309</strain>
    </source>
</reference>
<protein>
    <recommendedName>
        <fullName evidence="4">Chondroitin proteoglycan 4 domain-containing protein</fullName>
    </recommendedName>
</protein>
<dbReference type="EMBL" id="LIAE01010660">
    <property type="protein sequence ID" value="PAV56990.1"/>
    <property type="molecule type" value="Genomic_DNA"/>
</dbReference>
<evidence type="ECO:0000256" key="1">
    <source>
        <dbReference type="SAM" id="SignalP"/>
    </source>
</evidence>
<feature type="chain" id="PRO_5013127361" description="Chondroitin proteoglycan 4 domain-containing protein" evidence="1">
    <location>
        <begin position="26"/>
        <end position="256"/>
    </location>
</feature>
<organism evidence="2 3">
    <name type="scientific">Diploscapter pachys</name>
    <dbReference type="NCBI Taxonomy" id="2018661"/>
    <lineage>
        <taxon>Eukaryota</taxon>
        <taxon>Metazoa</taxon>
        <taxon>Ecdysozoa</taxon>
        <taxon>Nematoda</taxon>
        <taxon>Chromadorea</taxon>
        <taxon>Rhabditida</taxon>
        <taxon>Rhabditina</taxon>
        <taxon>Rhabditomorpha</taxon>
        <taxon>Rhabditoidea</taxon>
        <taxon>Rhabditidae</taxon>
        <taxon>Diploscapter</taxon>
    </lineage>
</organism>